<dbReference type="PATRIC" id="fig|1263870.3.peg.5011"/>
<reference evidence="1 2" key="1">
    <citation type="journal article" date="2013" name="Mar. Genomics">
        <title>Expression of sulfatases in Rhodopirellula baltica and the diversity of sulfatases in the genus Rhodopirellula.</title>
        <authorList>
            <person name="Wegner C.E."/>
            <person name="Richter-Heitmann T."/>
            <person name="Klindworth A."/>
            <person name="Klockow C."/>
            <person name="Richter M."/>
            <person name="Achstetter T."/>
            <person name="Glockner F.O."/>
            <person name="Harder J."/>
        </authorList>
    </citation>
    <scope>NUCLEOTIDE SEQUENCE [LARGE SCALE GENOMIC DNA]</scope>
    <source>
        <strain evidence="1 2">SM41</strain>
    </source>
</reference>
<proteinExistence type="predicted"/>
<evidence type="ECO:0000313" key="1">
    <source>
        <dbReference type="EMBL" id="EMI53843.1"/>
    </source>
</evidence>
<gene>
    <name evidence="1" type="ORF">RSSM_04737</name>
</gene>
<dbReference type="Proteomes" id="UP000011885">
    <property type="component" value="Unassembled WGS sequence"/>
</dbReference>
<comment type="caution">
    <text evidence="1">The sequence shown here is derived from an EMBL/GenBank/DDBJ whole genome shotgun (WGS) entry which is preliminary data.</text>
</comment>
<sequence>MNAISIHRKFTPTSIFPLAQSGCENYRHPRFTSAFSEFLTECLAA</sequence>
<dbReference type="AlphaFoldDB" id="M5UCV9"/>
<name>M5UCV9_9BACT</name>
<evidence type="ECO:0000313" key="2">
    <source>
        <dbReference type="Proteomes" id="UP000011885"/>
    </source>
</evidence>
<dbReference type="EMBL" id="ANOH01000325">
    <property type="protein sequence ID" value="EMI53843.1"/>
    <property type="molecule type" value="Genomic_DNA"/>
</dbReference>
<organism evidence="1 2">
    <name type="scientific">Rhodopirellula sallentina SM41</name>
    <dbReference type="NCBI Taxonomy" id="1263870"/>
    <lineage>
        <taxon>Bacteria</taxon>
        <taxon>Pseudomonadati</taxon>
        <taxon>Planctomycetota</taxon>
        <taxon>Planctomycetia</taxon>
        <taxon>Pirellulales</taxon>
        <taxon>Pirellulaceae</taxon>
        <taxon>Rhodopirellula</taxon>
    </lineage>
</organism>
<protein>
    <submittedName>
        <fullName evidence="1">Uncharacterized protein</fullName>
    </submittedName>
</protein>
<accession>M5UCV9</accession>
<keyword evidence="2" id="KW-1185">Reference proteome</keyword>